<dbReference type="EMBL" id="ML119160">
    <property type="protein sequence ID" value="RPB08632.1"/>
    <property type="molecule type" value="Genomic_DNA"/>
</dbReference>
<evidence type="ECO:0000313" key="2">
    <source>
        <dbReference type="EMBL" id="RPB08632.1"/>
    </source>
</evidence>
<proteinExistence type="predicted"/>
<keyword evidence="3" id="KW-1185">Reference proteome</keyword>
<protein>
    <submittedName>
        <fullName evidence="2">Uncharacterized protein</fullName>
    </submittedName>
</protein>
<dbReference type="AlphaFoldDB" id="A0A3N4KH26"/>
<keyword evidence="1" id="KW-1133">Transmembrane helix</keyword>
<feature type="transmembrane region" description="Helical" evidence="1">
    <location>
        <begin position="15"/>
        <end position="35"/>
    </location>
</feature>
<accession>A0A3N4KH26</accession>
<reference evidence="2 3" key="1">
    <citation type="journal article" date="2018" name="Nat. Ecol. Evol.">
        <title>Pezizomycetes genomes reveal the molecular basis of ectomycorrhizal truffle lifestyle.</title>
        <authorList>
            <person name="Murat C."/>
            <person name="Payen T."/>
            <person name="Noel B."/>
            <person name="Kuo A."/>
            <person name="Morin E."/>
            <person name="Chen J."/>
            <person name="Kohler A."/>
            <person name="Krizsan K."/>
            <person name="Balestrini R."/>
            <person name="Da Silva C."/>
            <person name="Montanini B."/>
            <person name="Hainaut M."/>
            <person name="Levati E."/>
            <person name="Barry K.W."/>
            <person name="Belfiori B."/>
            <person name="Cichocki N."/>
            <person name="Clum A."/>
            <person name="Dockter R.B."/>
            <person name="Fauchery L."/>
            <person name="Guy J."/>
            <person name="Iotti M."/>
            <person name="Le Tacon F."/>
            <person name="Lindquist E.A."/>
            <person name="Lipzen A."/>
            <person name="Malagnac F."/>
            <person name="Mello A."/>
            <person name="Molinier V."/>
            <person name="Miyauchi S."/>
            <person name="Poulain J."/>
            <person name="Riccioni C."/>
            <person name="Rubini A."/>
            <person name="Sitrit Y."/>
            <person name="Splivallo R."/>
            <person name="Traeger S."/>
            <person name="Wang M."/>
            <person name="Zifcakova L."/>
            <person name="Wipf D."/>
            <person name="Zambonelli A."/>
            <person name="Paolocci F."/>
            <person name="Nowrousian M."/>
            <person name="Ottonello S."/>
            <person name="Baldrian P."/>
            <person name="Spatafora J.W."/>
            <person name="Henrissat B."/>
            <person name="Nagy L.G."/>
            <person name="Aury J.M."/>
            <person name="Wincker P."/>
            <person name="Grigoriev I.V."/>
            <person name="Bonfante P."/>
            <person name="Martin F.M."/>
        </authorList>
    </citation>
    <scope>NUCLEOTIDE SEQUENCE [LARGE SCALE GENOMIC DNA]</scope>
    <source>
        <strain evidence="2 3">CCBAS932</strain>
    </source>
</reference>
<dbReference type="InParanoid" id="A0A3N4KH26"/>
<organism evidence="2 3">
    <name type="scientific">Morchella conica CCBAS932</name>
    <dbReference type="NCBI Taxonomy" id="1392247"/>
    <lineage>
        <taxon>Eukaryota</taxon>
        <taxon>Fungi</taxon>
        <taxon>Dikarya</taxon>
        <taxon>Ascomycota</taxon>
        <taxon>Pezizomycotina</taxon>
        <taxon>Pezizomycetes</taxon>
        <taxon>Pezizales</taxon>
        <taxon>Morchellaceae</taxon>
        <taxon>Morchella</taxon>
    </lineage>
</organism>
<keyword evidence="1" id="KW-0812">Transmembrane</keyword>
<evidence type="ECO:0000256" key="1">
    <source>
        <dbReference type="SAM" id="Phobius"/>
    </source>
</evidence>
<dbReference type="Proteomes" id="UP000277580">
    <property type="component" value="Unassembled WGS sequence"/>
</dbReference>
<sequence>MLARHLTDNLSERTLADIILLAGSVSYLGVGYMCARKGWVVRNHRLNTVFYGLS</sequence>
<evidence type="ECO:0000313" key="3">
    <source>
        <dbReference type="Proteomes" id="UP000277580"/>
    </source>
</evidence>
<keyword evidence="1" id="KW-0472">Membrane</keyword>
<name>A0A3N4KH26_9PEZI</name>
<gene>
    <name evidence="2" type="ORF">P167DRAFT_335401</name>
</gene>